<feature type="region of interest" description="Disordered" evidence="1">
    <location>
        <begin position="1"/>
        <end position="20"/>
    </location>
</feature>
<gene>
    <name evidence="2" type="ORF">H8876_03235</name>
</gene>
<dbReference type="EMBL" id="JACRWC010000045">
    <property type="protein sequence ID" value="MBC5999013.1"/>
    <property type="molecule type" value="Genomic_DNA"/>
</dbReference>
<evidence type="ECO:0000256" key="1">
    <source>
        <dbReference type="SAM" id="MobiDB-lite"/>
    </source>
</evidence>
<accession>A0A923NBK0</accession>
<dbReference type="AlphaFoldDB" id="A0A923NBK0"/>
<keyword evidence="3" id="KW-1185">Reference proteome</keyword>
<protein>
    <submittedName>
        <fullName evidence="2">Uncharacterized protein</fullName>
    </submittedName>
</protein>
<sequence>MKRVKKPKKKNQKHNVSEKQLQRIKNKVTDDVTKKALLLFLSAASDEIGLTDEQACDIFRRANRYGEYMDDHIVRIQQLQETIEKGTGIKFEGW</sequence>
<dbReference type="Proteomes" id="UP000644115">
    <property type="component" value="Unassembled WGS sequence"/>
</dbReference>
<dbReference type="RefSeq" id="WP_249286497.1">
    <property type="nucleotide sequence ID" value="NZ_JACRWC010000045.1"/>
</dbReference>
<organism evidence="2 3">
    <name type="scientific">Lentihominibacter faecis</name>
    <dbReference type="NCBI Taxonomy" id="2764712"/>
    <lineage>
        <taxon>Bacteria</taxon>
        <taxon>Bacillati</taxon>
        <taxon>Bacillota</taxon>
        <taxon>Clostridia</taxon>
        <taxon>Peptostreptococcales</taxon>
        <taxon>Anaerovoracaceae</taxon>
        <taxon>Lentihominibacter</taxon>
    </lineage>
</organism>
<evidence type="ECO:0000313" key="2">
    <source>
        <dbReference type="EMBL" id="MBC5999013.1"/>
    </source>
</evidence>
<evidence type="ECO:0000313" key="3">
    <source>
        <dbReference type="Proteomes" id="UP000644115"/>
    </source>
</evidence>
<reference evidence="2" key="1">
    <citation type="submission" date="2020-08" db="EMBL/GenBank/DDBJ databases">
        <authorList>
            <person name="Liu C."/>
            <person name="Sun Q."/>
        </authorList>
    </citation>
    <scope>NUCLEOTIDE SEQUENCE</scope>
    <source>
        <strain evidence="2">BX16</strain>
    </source>
</reference>
<name>A0A923NBK0_9FIRM</name>
<proteinExistence type="predicted"/>
<feature type="compositionally biased region" description="Basic residues" evidence="1">
    <location>
        <begin position="1"/>
        <end position="13"/>
    </location>
</feature>
<comment type="caution">
    <text evidence="2">The sequence shown here is derived from an EMBL/GenBank/DDBJ whole genome shotgun (WGS) entry which is preliminary data.</text>
</comment>